<dbReference type="SUPFAM" id="SSF75304">
    <property type="entry name" value="Amidase signature (AS) enzymes"/>
    <property type="match status" value="1"/>
</dbReference>
<dbReference type="EMBL" id="JAZAVK010000013">
    <property type="protein sequence ID" value="KAK7431184.1"/>
    <property type="molecule type" value="Genomic_DNA"/>
</dbReference>
<reference evidence="1 2" key="1">
    <citation type="journal article" date="2025" name="Microbiol. Resour. Announc.">
        <title>Draft genome sequences for Neonectria magnoliae and Neonectria punicea, canker pathogens of Liriodendron tulipifera and Acer saccharum in West Virginia.</title>
        <authorList>
            <person name="Petronek H.M."/>
            <person name="Kasson M.T."/>
            <person name="Metheny A.M."/>
            <person name="Stauder C.M."/>
            <person name="Lovett B."/>
            <person name="Lynch S.C."/>
            <person name="Garnas J.R."/>
            <person name="Kasson L.R."/>
            <person name="Stajich J.E."/>
        </authorList>
    </citation>
    <scope>NUCLEOTIDE SEQUENCE [LARGE SCALE GENOMIC DNA]</scope>
    <source>
        <strain evidence="1 2">NRRL 64651</strain>
    </source>
</reference>
<organism evidence="1 2">
    <name type="scientific">Neonectria magnoliae</name>
    <dbReference type="NCBI Taxonomy" id="2732573"/>
    <lineage>
        <taxon>Eukaryota</taxon>
        <taxon>Fungi</taxon>
        <taxon>Dikarya</taxon>
        <taxon>Ascomycota</taxon>
        <taxon>Pezizomycotina</taxon>
        <taxon>Sordariomycetes</taxon>
        <taxon>Hypocreomycetidae</taxon>
        <taxon>Hypocreales</taxon>
        <taxon>Nectriaceae</taxon>
        <taxon>Neonectria</taxon>
    </lineage>
</organism>
<dbReference type="Proteomes" id="UP001498421">
    <property type="component" value="Unassembled WGS sequence"/>
</dbReference>
<dbReference type="Gene3D" id="3.90.1300.10">
    <property type="entry name" value="Amidase signature (AS) domain"/>
    <property type="match status" value="1"/>
</dbReference>
<protein>
    <recommendedName>
        <fullName evidence="3">Amidase domain-containing protein</fullName>
    </recommendedName>
</protein>
<keyword evidence="2" id="KW-1185">Reference proteome</keyword>
<proteinExistence type="predicted"/>
<gene>
    <name evidence="1" type="ORF">QQZ08_002224</name>
</gene>
<accession>A0ABR1ICC2</accession>
<comment type="caution">
    <text evidence="1">The sequence shown here is derived from an EMBL/GenBank/DDBJ whole genome shotgun (WGS) entry which is preliminary data.</text>
</comment>
<name>A0ABR1ICC2_9HYPO</name>
<evidence type="ECO:0008006" key="3">
    <source>
        <dbReference type="Google" id="ProtNLM"/>
    </source>
</evidence>
<evidence type="ECO:0000313" key="2">
    <source>
        <dbReference type="Proteomes" id="UP001498421"/>
    </source>
</evidence>
<sequence length="153" mass="16672">MPIPSNEDHKDVEFHEGYCSGQDCLIGLVKEPRPDDEVSEWLDYCRRWGATEGIDKVTSDHGADVVVCCSEATLQLYRLPLVSTVPNDLGLLDQVLTPNAQGYPMAAVPLGYIESSGTPYGLQAIAPAYEEAKLVKFNGGMGPTLPPQDEFQT</sequence>
<evidence type="ECO:0000313" key="1">
    <source>
        <dbReference type="EMBL" id="KAK7431184.1"/>
    </source>
</evidence>
<dbReference type="InterPro" id="IPR036928">
    <property type="entry name" value="AS_sf"/>
</dbReference>